<gene>
    <name evidence="2" type="ORF">AW171_hschr2465</name>
</gene>
<dbReference type="STRING" id="45286.A0A109UXG9"/>
<dbReference type="Proteomes" id="UP000243052">
    <property type="component" value="Chromosome ii"/>
</dbReference>
<dbReference type="OrthoDB" id="3973009at2759"/>
<proteinExistence type="predicted"/>
<reference evidence="2 3" key="1">
    <citation type="submission" date="2016-01" db="EMBL/GenBank/DDBJ databases">
        <title>Genome sequence of the yeast Holleya sinecauda.</title>
        <authorList>
            <person name="Dietrich F.S."/>
        </authorList>
    </citation>
    <scope>NUCLEOTIDE SEQUENCE [LARGE SCALE GENOMIC DNA]</scope>
    <source>
        <strain evidence="2 3">ATCC 58844</strain>
    </source>
</reference>
<keyword evidence="3" id="KW-1185">Reference proteome</keyword>
<evidence type="ECO:0000313" key="2">
    <source>
        <dbReference type="EMBL" id="AMD18937.1"/>
    </source>
</evidence>
<dbReference type="CDD" id="cd11388">
    <property type="entry name" value="bHLH_ScINO2_like"/>
    <property type="match status" value="1"/>
</dbReference>
<accession>A0A109UXG9</accession>
<dbReference type="RefSeq" id="XP_017985933.1">
    <property type="nucleotide sequence ID" value="XM_018130444.1"/>
</dbReference>
<protein>
    <submittedName>
        <fullName evidence="2">HBR036Cp</fullName>
    </submittedName>
</protein>
<dbReference type="GeneID" id="28722128"/>
<sequence length="278" mass="31525">MNHSTNTKNDDITYFDELFDVDLDIDFETAYNMISGDVLPAAGQEPIHGTEGSQFVTKEDLGDWAGCSQDRESHSLVDDMRFVGSFPPGLLSVDESYAIENFLDSLIPSSSGTMLQNPPSTSPFTITTTNGNSDSFSRLRAQAQQDILESGNYHPKPVALTEISVPENLIPTEIRSSKAKLRRWKHVYCEKQRRLMFKQAFDELIAMVRFPRPAECDIVKLHEIKNGRRIRDKNMREPGDGKRIPKHMLLKYIVEDIELLILANKELEKLILTPPTKI</sequence>
<evidence type="ECO:0000259" key="1">
    <source>
        <dbReference type="Pfam" id="PF23179"/>
    </source>
</evidence>
<dbReference type="InterPro" id="IPR057071">
    <property type="entry name" value="bHLH_INO2"/>
</dbReference>
<dbReference type="InterPro" id="IPR036638">
    <property type="entry name" value="HLH_DNA-bd_sf"/>
</dbReference>
<name>A0A109UXG9_9SACH</name>
<feature type="domain" description="INO2 bHLH" evidence="1">
    <location>
        <begin position="178"/>
        <end position="271"/>
    </location>
</feature>
<dbReference type="GO" id="GO:0046983">
    <property type="term" value="F:protein dimerization activity"/>
    <property type="evidence" value="ECO:0007669"/>
    <property type="project" value="InterPro"/>
</dbReference>
<dbReference type="EMBL" id="CP014242">
    <property type="protein sequence ID" value="AMD18937.1"/>
    <property type="molecule type" value="Genomic_DNA"/>
</dbReference>
<dbReference type="Pfam" id="PF23179">
    <property type="entry name" value="bHLH_INO2"/>
    <property type="match status" value="1"/>
</dbReference>
<organism evidence="2 3">
    <name type="scientific">Eremothecium sinecaudum</name>
    <dbReference type="NCBI Taxonomy" id="45286"/>
    <lineage>
        <taxon>Eukaryota</taxon>
        <taxon>Fungi</taxon>
        <taxon>Dikarya</taxon>
        <taxon>Ascomycota</taxon>
        <taxon>Saccharomycotina</taxon>
        <taxon>Saccharomycetes</taxon>
        <taxon>Saccharomycetales</taxon>
        <taxon>Saccharomycetaceae</taxon>
        <taxon>Eremothecium</taxon>
    </lineage>
</organism>
<evidence type="ECO:0000313" key="3">
    <source>
        <dbReference type="Proteomes" id="UP000243052"/>
    </source>
</evidence>
<dbReference type="SUPFAM" id="SSF47459">
    <property type="entry name" value="HLH, helix-loop-helix DNA-binding domain"/>
    <property type="match status" value="1"/>
</dbReference>
<dbReference type="AlphaFoldDB" id="A0A109UXG9"/>